<evidence type="ECO:0000313" key="3">
    <source>
        <dbReference type="Proteomes" id="UP001165423"/>
    </source>
</evidence>
<proteinExistence type="predicted"/>
<dbReference type="EMBL" id="JALGCL010000001">
    <property type="protein sequence ID" value="MCJ0824627.1"/>
    <property type="molecule type" value="Genomic_DNA"/>
</dbReference>
<dbReference type="RefSeq" id="WP_243318543.1">
    <property type="nucleotide sequence ID" value="NZ_JALGCL010000001.1"/>
</dbReference>
<feature type="transmembrane region" description="Helical" evidence="1">
    <location>
        <begin position="95"/>
        <end position="118"/>
    </location>
</feature>
<evidence type="ECO:0000313" key="2">
    <source>
        <dbReference type="EMBL" id="MCJ0824627.1"/>
    </source>
</evidence>
<accession>A0ABT0A0Z4</accession>
<evidence type="ECO:0000256" key="1">
    <source>
        <dbReference type="SAM" id="Phobius"/>
    </source>
</evidence>
<reference evidence="2 3" key="1">
    <citation type="submission" date="2022-03" db="EMBL/GenBank/DDBJ databases">
        <title>Luteimonas soily sp. nov., a novel bacterium isolated from the soil.</title>
        <authorList>
            <person name="Zhang X."/>
        </authorList>
    </citation>
    <scope>NUCLEOTIDE SEQUENCE [LARGE SCALE GENOMIC DNA]</scope>
    <source>
        <strain evidence="2 3">50</strain>
    </source>
</reference>
<keyword evidence="1" id="KW-0472">Membrane</keyword>
<keyword evidence="1" id="KW-0812">Transmembrane</keyword>
<feature type="transmembrane region" description="Helical" evidence="1">
    <location>
        <begin position="37"/>
        <end position="61"/>
    </location>
</feature>
<comment type="caution">
    <text evidence="2">The sequence shown here is derived from an EMBL/GenBank/DDBJ whole genome shotgun (WGS) entry which is preliminary data.</text>
</comment>
<organism evidence="2 3">
    <name type="scientific">Cognatiluteimonas sedimenti</name>
    <dbReference type="NCBI Taxonomy" id="2927791"/>
    <lineage>
        <taxon>Bacteria</taxon>
        <taxon>Pseudomonadati</taxon>
        <taxon>Pseudomonadota</taxon>
        <taxon>Gammaproteobacteria</taxon>
        <taxon>Lysobacterales</taxon>
        <taxon>Lysobacteraceae</taxon>
        <taxon>Cognatiluteimonas</taxon>
    </lineage>
</organism>
<keyword evidence="1" id="KW-1133">Transmembrane helix</keyword>
<feature type="transmembrane region" description="Helical" evidence="1">
    <location>
        <begin position="67"/>
        <end position="88"/>
    </location>
</feature>
<feature type="transmembrane region" description="Helical" evidence="1">
    <location>
        <begin position="6"/>
        <end position="25"/>
    </location>
</feature>
<gene>
    <name evidence="2" type="ORF">MQC88_01395</name>
</gene>
<protein>
    <submittedName>
        <fullName evidence="2">Uncharacterized protein</fullName>
    </submittedName>
</protein>
<keyword evidence="3" id="KW-1185">Reference proteome</keyword>
<sequence>MDAITMLRAAVALFAIAALGGLLMAGIRMFASRNPPAWLAMLHGLLAGAGVTLLAYAALAVGVPSPAGWALLLFVAAAAGGAAMNLLWQWRQRPLPVGLMLGHAMIAVVAFLLLCVAAF</sequence>
<dbReference type="Proteomes" id="UP001165423">
    <property type="component" value="Unassembled WGS sequence"/>
</dbReference>
<name>A0ABT0A0Z4_9GAMM</name>